<gene>
    <name evidence="2" type="ORF">SM116_10335</name>
</gene>
<dbReference type="Proteomes" id="UP001323798">
    <property type="component" value="Chromosome"/>
</dbReference>
<dbReference type="RefSeq" id="WP_320940903.1">
    <property type="nucleotide sequence ID" value="NZ_BAABEU010000010.1"/>
</dbReference>
<feature type="transmembrane region" description="Helical" evidence="1">
    <location>
        <begin position="68"/>
        <end position="86"/>
    </location>
</feature>
<keyword evidence="1" id="KW-0472">Membrane</keyword>
<evidence type="ECO:0000313" key="2">
    <source>
        <dbReference type="EMBL" id="WPR88182.1"/>
    </source>
</evidence>
<keyword evidence="1" id="KW-0812">Transmembrane</keyword>
<organism evidence="2 3">
    <name type="scientific">Microbacterium rhizosphaerae</name>
    <dbReference type="NCBI Taxonomy" id="1678237"/>
    <lineage>
        <taxon>Bacteria</taxon>
        <taxon>Bacillati</taxon>
        <taxon>Actinomycetota</taxon>
        <taxon>Actinomycetes</taxon>
        <taxon>Micrococcales</taxon>
        <taxon>Microbacteriaceae</taxon>
        <taxon>Microbacterium</taxon>
    </lineage>
</organism>
<evidence type="ECO:0000256" key="1">
    <source>
        <dbReference type="SAM" id="Phobius"/>
    </source>
</evidence>
<dbReference type="EMBL" id="CP139368">
    <property type="protein sequence ID" value="WPR88182.1"/>
    <property type="molecule type" value="Genomic_DNA"/>
</dbReference>
<dbReference type="InterPro" id="IPR021414">
    <property type="entry name" value="DUF3054"/>
</dbReference>
<protein>
    <submittedName>
        <fullName evidence="2">DUF3054 domain-containing protein</fullName>
    </submittedName>
</protein>
<evidence type="ECO:0000313" key="3">
    <source>
        <dbReference type="Proteomes" id="UP001323798"/>
    </source>
</evidence>
<dbReference type="Pfam" id="PF11255">
    <property type="entry name" value="DUF3054"/>
    <property type="match status" value="1"/>
</dbReference>
<name>A0ABZ0SGF6_9MICO</name>
<proteinExistence type="predicted"/>
<keyword evidence="3" id="KW-1185">Reference proteome</keyword>
<sequence>MRHPLRTVLLAFAADAVLVVVFAAIGRASHHEAVLPGLLETAWPFLAGLALGWLISQAWRAPLAPVRTGLPVWALTVAAGMLLRGVSGQGVVVAFVIVASIVLLVFLVGWRAVARLVTRRRAAVDAA</sequence>
<feature type="transmembrane region" description="Helical" evidence="1">
    <location>
        <begin position="33"/>
        <end position="56"/>
    </location>
</feature>
<reference evidence="2 3" key="1">
    <citation type="submission" date="2023-11" db="EMBL/GenBank/DDBJ databases">
        <title>Genome sequence of Microbacterium rhizosphaerae KACC 19337.</title>
        <authorList>
            <person name="Choi H."/>
            <person name="Kim S."/>
            <person name="Kim Y."/>
            <person name="Kwon S.-W."/>
            <person name="Heo J."/>
        </authorList>
    </citation>
    <scope>NUCLEOTIDE SEQUENCE [LARGE SCALE GENOMIC DNA]</scope>
    <source>
        <strain evidence="2 3">KACC 19337</strain>
    </source>
</reference>
<accession>A0ABZ0SGF6</accession>
<keyword evidence="1" id="KW-1133">Transmembrane helix</keyword>
<feature type="transmembrane region" description="Helical" evidence="1">
    <location>
        <begin position="92"/>
        <end position="113"/>
    </location>
</feature>